<organism evidence="3">
    <name type="scientific">Camponotus floridanus</name>
    <name type="common">Florida carpenter ant</name>
    <dbReference type="NCBI Taxonomy" id="104421"/>
    <lineage>
        <taxon>Eukaryota</taxon>
        <taxon>Metazoa</taxon>
        <taxon>Ecdysozoa</taxon>
        <taxon>Arthropoda</taxon>
        <taxon>Hexapoda</taxon>
        <taxon>Insecta</taxon>
        <taxon>Pterygota</taxon>
        <taxon>Neoptera</taxon>
        <taxon>Endopterygota</taxon>
        <taxon>Hymenoptera</taxon>
        <taxon>Apocrita</taxon>
        <taxon>Aculeata</taxon>
        <taxon>Formicoidea</taxon>
        <taxon>Formicidae</taxon>
        <taxon>Formicinae</taxon>
        <taxon>Camponotus</taxon>
    </lineage>
</organism>
<feature type="compositionally biased region" description="Polar residues" evidence="1">
    <location>
        <begin position="21"/>
        <end position="31"/>
    </location>
</feature>
<reference evidence="2 3" key="1">
    <citation type="journal article" date="2010" name="Science">
        <title>Genomic comparison of the ants Camponotus floridanus and Harpegnathos saltator.</title>
        <authorList>
            <person name="Bonasio R."/>
            <person name="Zhang G."/>
            <person name="Ye C."/>
            <person name="Mutti N.S."/>
            <person name="Fang X."/>
            <person name="Qin N."/>
            <person name="Donahue G."/>
            <person name="Yang P."/>
            <person name="Li Q."/>
            <person name="Li C."/>
            <person name="Zhang P."/>
            <person name="Huang Z."/>
            <person name="Berger S.L."/>
            <person name="Reinberg D."/>
            <person name="Wang J."/>
            <person name="Liebig J."/>
        </authorList>
    </citation>
    <scope>NUCLEOTIDE SEQUENCE [LARGE SCALE GENOMIC DNA]</scope>
    <source>
        <strain evidence="3">C129</strain>
    </source>
</reference>
<dbReference type="Proteomes" id="UP000000311">
    <property type="component" value="Unassembled WGS sequence"/>
</dbReference>
<gene>
    <name evidence="2" type="ORF">EAG_11159</name>
</gene>
<dbReference type="EMBL" id="GL437497">
    <property type="protein sequence ID" value="EFN70376.1"/>
    <property type="molecule type" value="Genomic_DNA"/>
</dbReference>
<evidence type="ECO:0000313" key="2">
    <source>
        <dbReference type="EMBL" id="EFN70376.1"/>
    </source>
</evidence>
<feature type="region of interest" description="Disordered" evidence="1">
    <location>
        <begin position="1"/>
        <end position="31"/>
    </location>
</feature>
<dbReference type="InParanoid" id="E2A864"/>
<proteinExistence type="predicted"/>
<accession>E2A864</accession>
<name>E2A864_CAMFO</name>
<evidence type="ECO:0000256" key="1">
    <source>
        <dbReference type="SAM" id="MobiDB-lite"/>
    </source>
</evidence>
<protein>
    <submittedName>
        <fullName evidence="2">Uncharacterized protein</fullName>
    </submittedName>
</protein>
<evidence type="ECO:0000313" key="3">
    <source>
        <dbReference type="Proteomes" id="UP000000311"/>
    </source>
</evidence>
<keyword evidence="3" id="KW-1185">Reference proteome</keyword>
<dbReference type="AlphaFoldDB" id="E2A864"/>
<sequence length="88" mass="9250">MYITEAHGGKISVHRSGPGAQAQTLRSEQTGGPISNVFAGGLAILLDTLFRSSDADADSDALRRRGTRREKIANSTGGIYRACETADG</sequence>